<feature type="transmembrane region" description="Helical" evidence="2">
    <location>
        <begin position="103"/>
        <end position="123"/>
    </location>
</feature>
<feature type="compositionally biased region" description="Basic and acidic residues" evidence="1">
    <location>
        <begin position="266"/>
        <end position="282"/>
    </location>
</feature>
<feature type="transmembrane region" description="Helical" evidence="2">
    <location>
        <begin position="129"/>
        <end position="147"/>
    </location>
</feature>
<feature type="region of interest" description="Disordered" evidence="1">
    <location>
        <begin position="266"/>
        <end position="289"/>
    </location>
</feature>
<evidence type="ECO:0000256" key="1">
    <source>
        <dbReference type="SAM" id="MobiDB-lite"/>
    </source>
</evidence>
<feature type="transmembrane region" description="Helical" evidence="2">
    <location>
        <begin position="6"/>
        <end position="28"/>
    </location>
</feature>
<keyword evidence="2" id="KW-1133">Transmembrane helix</keyword>
<proteinExistence type="predicted"/>
<reference evidence="3" key="1">
    <citation type="submission" date="2024-05" db="EMBL/GenBank/DDBJ databases">
        <title>Herbiconiux sp. A18JL235.</title>
        <authorList>
            <person name="Zhang G."/>
        </authorList>
    </citation>
    <scope>NUCLEOTIDE SEQUENCE</scope>
    <source>
        <strain evidence="3">A18JL235</strain>
    </source>
</reference>
<name>A0AB39BEJ7_9MICO</name>
<keyword evidence="2" id="KW-0472">Membrane</keyword>
<sequence length="349" mass="37191">MTTEWLGGGLIIALAAVLWLVYLVPSWFRSRQYLATERNAVRLQQTLRILAETAEVPEEVRVEANARSIAEQERLLRHRAAQRETEAVPPAIRAADRLRRSRVVTALVLGLSLAVAALGGVQLATNGTWLLLAAGGFVAAMCLVGLVKMAKAGRRLKLPLPEQFARPLGVAHAPVHLGAFDETDARDTLADASRIVGDGTAARQSDSTDGGWVPVAMPRPLYLASSGMTRFGASDAILAELPEDENDALEADAEAEAGAAQAAEAEAERSAQAERAAHEESLRQAAAEAEAALRERMRAQLETVAELQLAEEPAAPPAAPSRFARMGVIDADPASTLDLDAVLARRRAV</sequence>
<gene>
    <name evidence="3" type="ORF">ABFY20_15190</name>
</gene>
<accession>A0AB39BEJ7</accession>
<evidence type="ECO:0000313" key="3">
    <source>
        <dbReference type="EMBL" id="XDI04668.1"/>
    </source>
</evidence>
<dbReference type="AlphaFoldDB" id="A0AB39BEJ7"/>
<dbReference type="RefSeq" id="WP_368497073.1">
    <property type="nucleotide sequence ID" value="NZ_CP162511.1"/>
</dbReference>
<evidence type="ECO:0008006" key="4">
    <source>
        <dbReference type="Google" id="ProtNLM"/>
    </source>
</evidence>
<dbReference type="EMBL" id="CP162511">
    <property type="protein sequence ID" value="XDI04668.1"/>
    <property type="molecule type" value="Genomic_DNA"/>
</dbReference>
<keyword evidence="2" id="KW-0812">Transmembrane</keyword>
<evidence type="ECO:0000256" key="2">
    <source>
        <dbReference type="SAM" id="Phobius"/>
    </source>
</evidence>
<organism evidence="3">
    <name type="scientific">Herbiconiux sp. A18JL235</name>
    <dbReference type="NCBI Taxonomy" id="3152363"/>
    <lineage>
        <taxon>Bacteria</taxon>
        <taxon>Bacillati</taxon>
        <taxon>Actinomycetota</taxon>
        <taxon>Actinomycetes</taxon>
        <taxon>Micrococcales</taxon>
        <taxon>Microbacteriaceae</taxon>
        <taxon>Herbiconiux</taxon>
    </lineage>
</organism>
<protein>
    <recommendedName>
        <fullName evidence="4">Large exoprotein</fullName>
    </recommendedName>
</protein>